<evidence type="ECO:0000256" key="1">
    <source>
        <dbReference type="SAM" id="Phobius"/>
    </source>
</evidence>
<dbReference type="VEuPathDB" id="TriTrypDB:TCDM_13534"/>
<dbReference type="GO" id="GO:0016301">
    <property type="term" value="F:kinase activity"/>
    <property type="evidence" value="ECO:0007669"/>
    <property type="project" value="UniProtKB-KW"/>
</dbReference>
<proteinExistence type="predicted"/>
<name>A0A2V2X6C9_TRYCR</name>
<reference evidence="2 3" key="1">
    <citation type="journal article" date="2018" name="Microb. Genom.">
        <title>Expanding an expanded genome: long-read sequencing of Trypanosoma cruzi.</title>
        <authorList>
            <person name="Berna L."/>
            <person name="Rodriguez M."/>
            <person name="Chiribao M.L."/>
            <person name="Parodi-Talice A."/>
            <person name="Pita S."/>
            <person name="Rijo G."/>
            <person name="Alvarez-Valin F."/>
            <person name="Robello C."/>
        </authorList>
    </citation>
    <scope>NUCLEOTIDE SEQUENCE [LARGE SCALE GENOMIC DNA]</scope>
    <source>
        <strain evidence="2 3">TCC</strain>
    </source>
</reference>
<evidence type="ECO:0000313" key="2">
    <source>
        <dbReference type="EMBL" id="PWV14254.1"/>
    </source>
</evidence>
<protein>
    <submittedName>
        <fullName evidence="2">Putative target of rapamycin (TOR) kinase 1</fullName>
    </submittedName>
</protein>
<keyword evidence="2" id="KW-0418">Kinase</keyword>
<comment type="caution">
    <text evidence="2">The sequence shown here is derived from an EMBL/GenBank/DDBJ whole genome shotgun (WGS) entry which is preliminary data.</text>
</comment>
<sequence length="355" mass="40279">MQAEVRAVRLALTVFSAILPSTMDVWVDNTLLRGATNKGSSKSHVMMWEPRRIYDFLESCGVRASFAYVRSAGFPQTAYHAVVFLHFRTWRRGGTCEGERRGLVAAGPKSVPILSLWIHKHTHIHYACLIRIEGSRHDSGYHNMHIYKSALTWCKRSLKNWRTPAPITFTPSHSRLVWLLLAISGFGQRPRRLFCQFYSSIYFFFVFVLSTLCFCSGCSLYGVALRLFSFAHAPLRMGERCGRCWPVWVRVLDSRGSLFYFALGTLRCCVPFCVHSNYSSYAYVNLCRPGSFPPYKAAGIVSRVSFCPTLSRIVIIRLGVPAPLELSFHTVVVPLPSFCLYHAKIVDPHALPHDE</sequence>
<dbReference type="VEuPathDB" id="TriTrypDB:TCSYLVIO_008763"/>
<gene>
    <name evidence="2" type="ORF">C3747_37g30</name>
</gene>
<dbReference type="VEuPathDB" id="TriTrypDB:TcCL_ESM07237"/>
<dbReference type="VEuPathDB" id="TriTrypDB:Tc_MARK_6596"/>
<keyword evidence="2" id="KW-0808">Transferase</keyword>
<evidence type="ECO:0000313" key="3">
    <source>
        <dbReference type="Proteomes" id="UP000246078"/>
    </source>
</evidence>
<dbReference type="VEuPathDB" id="TriTrypDB:TcBrA4_0138020"/>
<dbReference type="EMBL" id="PRFC01000037">
    <property type="protein sequence ID" value="PWV14254.1"/>
    <property type="molecule type" value="Genomic_DNA"/>
</dbReference>
<accession>A0A2V2X6C9</accession>
<dbReference type="Proteomes" id="UP000246078">
    <property type="component" value="Unassembled WGS sequence"/>
</dbReference>
<keyword evidence="1" id="KW-0472">Membrane</keyword>
<dbReference type="VEuPathDB" id="TriTrypDB:TcG_08481"/>
<dbReference type="VEuPathDB" id="TriTrypDB:C3747_37g30"/>
<organism evidence="2 3">
    <name type="scientific">Trypanosoma cruzi</name>
    <dbReference type="NCBI Taxonomy" id="5693"/>
    <lineage>
        <taxon>Eukaryota</taxon>
        <taxon>Discoba</taxon>
        <taxon>Euglenozoa</taxon>
        <taxon>Kinetoplastea</taxon>
        <taxon>Metakinetoplastina</taxon>
        <taxon>Trypanosomatida</taxon>
        <taxon>Trypanosomatidae</taxon>
        <taxon>Trypanosoma</taxon>
        <taxon>Schizotrypanum</taxon>
    </lineage>
</organism>
<dbReference type="VEuPathDB" id="TriTrypDB:TcCL_NonESM12052"/>
<dbReference type="VEuPathDB" id="TriTrypDB:TcYC6_0062730"/>
<keyword evidence="1" id="KW-1133">Transmembrane helix</keyword>
<feature type="transmembrane region" description="Helical" evidence="1">
    <location>
        <begin position="201"/>
        <end position="228"/>
    </location>
</feature>
<dbReference type="AlphaFoldDB" id="A0A2V2X6C9"/>
<keyword evidence="1" id="KW-0812">Transmembrane</keyword>